<dbReference type="Proteomes" id="UP001215598">
    <property type="component" value="Unassembled WGS sequence"/>
</dbReference>
<feature type="region of interest" description="Disordered" evidence="1">
    <location>
        <begin position="322"/>
        <end position="342"/>
    </location>
</feature>
<protein>
    <submittedName>
        <fullName evidence="3">Uncharacterized protein</fullName>
    </submittedName>
</protein>
<comment type="caution">
    <text evidence="3">The sequence shown here is derived from an EMBL/GenBank/DDBJ whole genome shotgun (WGS) entry which is preliminary data.</text>
</comment>
<evidence type="ECO:0000256" key="2">
    <source>
        <dbReference type="SAM" id="SignalP"/>
    </source>
</evidence>
<reference evidence="3" key="1">
    <citation type="submission" date="2023-03" db="EMBL/GenBank/DDBJ databases">
        <title>Massive genome expansion in bonnet fungi (Mycena s.s.) driven by repeated elements and novel gene families across ecological guilds.</title>
        <authorList>
            <consortium name="Lawrence Berkeley National Laboratory"/>
            <person name="Harder C.B."/>
            <person name="Miyauchi S."/>
            <person name="Viragh M."/>
            <person name="Kuo A."/>
            <person name="Thoen E."/>
            <person name="Andreopoulos B."/>
            <person name="Lu D."/>
            <person name="Skrede I."/>
            <person name="Drula E."/>
            <person name="Henrissat B."/>
            <person name="Morin E."/>
            <person name="Kohler A."/>
            <person name="Barry K."/>
            <person name="LaButti K."/>
            <person name="Morin E."/>
            <person name="Salamov A."/>
            <person name="Lipzen A."/>
            <person name="Mereny Z."/>
            <person name="Hegedus B."/>
            <person name="Baldrian P."/>
            <person name="Stursova M."/>
            <person name="Weitz H."/>
            <person name="Taylor A."/>
            <person name="Grigoriev I.V."/>
            <person name="Nagy L.G."/>
            <person name="Martin F."/>
            <person name="Kauserud H."/>
        </authorList>
    </citation>
    <scope>NUCLEOTIDE SEQUENCE</scope>
    <source>
        <strain evidence="3">CBHHK182m</strain>
    </source>
</reference>
<name>A0AAD7JJN2_9AGAR</name>
<organism evidence="3 4">
    <name type="scientific">Mycena metata</name>
    <dbReference type="NCBI Taxonomy" id="1033252"/>
    <lineage>
        <taxon>Eukaryota</taxon>
        <taxon>Fungi</taxon>
        <taxon>Dikarya</taxon>
        <taxon>Basidiomycota</taxon>
        <taxon>Agaricomycotina</taxon>
        <taxon>Agaricomycetes</taxon>
        <taxon>Agaricomycetidae</taxon>
        <taxon>Agaricales</taxon>
        <taxon>Marasmiineae</taxon>
        <taxon>Mycenaceae</taxon>
        <taxon>Mycena</taxon>
    </lineage>
</organism>
<dbReference type="EMBL" id="JARKIB010000024">
    <property type="protein sequence ID" value="KAJ7766244.1"/>
    <property type="molecule type" value="Genomic_DNA"/>
</dbReference>
<dbReference type="AlphaFoldDB" id="A0AAD7JJN2"/>
<accession>A0AAD7JJN2</accession>
<evidence type="ECO:0000313" key="4">
    <source>
        <dbReference type="Proteomes" id="UP001215598"/>
    </source>
</evidence>
<keyword evidence="4" id="KW-1185">Reference proteome</keyword>
<evidence type="ECO:0000313" key="3">
    <source>
        <dbReference type="EMBL" id="KAJ7766244.1"/>
    </source>
</evidence>
<proteinExistence type="predicted"/>
<keyword evidence="2" id="KW-0732">Signal</keyword>
<gene>
    <name evidence="3" type="ORF">B0H16DRAFT_1454129</name>
</gene>
<feature type="chain" id="PRO_5042005391" evidence="2">
    <location>
        <begin position="27"/>
        <end position="433"/>
    </location>
</feature>
<feature type="signal peptide" evidence="2">
    <location>
        <begin position="1"/>
        <end position="26"/>
    </location>
</feature>
<sequence length="433" mass="48212">MPVFCFFQLLPSCCLLIIVFGRSVRGYTSRPPSLLNYLRARLADVRAHAGGRALRRTYEGAGLAWRRTRTAARARSRQVAECGVRWAVPGIGRGGCMDRRRWRKGATDVAGACAWSHATGTCPSVEAGQQMWCSQRTGGGRKQAEKRARVAVFVGAYPVGCWCTEAMRFSGRWTHSRLSAWVVLVPVLGALLRSARRWYSLTRWGRTRAYSGVKVEKCCVGGICSSVEAGCARRLRVPARERSALLGADGEAVEMRRWIKIQGSGLRPREWTRTFVCRRGQQLGCEGATLRRARTRGRRWASGQPAWDSRCSGCGGGTNKNTSAFSPLSPAGATTTGRHTRGGGYMLRTAQWGGLRQDYHYSFSHSPFPIQAGRWDWRRSSSIEVMDVARTRIGKGGSAYYGDFLPRRAQIYHWHIERRHGSDQLGVLSMDTE</sequence>
<evidence type="ECO:0000256" key="1">
    <source>
        <dbReference type="SAM" id="MobiDB-lite"/>
    </source>
</evidence>